<name>X1GK73_9ZZZZ</name>
<comment type="caution">
    <text evidence="1">The sequence shown here is derived from an EMBL/GenBank/DDBJ whole genome shotgun (WGS) entry which is preliminary data.</text>
</comment>
<feature type="non-terminal residue" evidence="1">
    <location>
        <position position="1"/>
    </location>
</feature>
<dbReference type="EMBL" id="BARU01016090">
    <property type="protein sequence ID" value="GAH58331.1"/>
    <property type="molecule type" value="Genomic_DNA"/>
</dbReference>
<proteinExistence type="predicted"/>
<reference evidence="1" key="1">
    <citation type="journal article" date="2014" name="Front. Microbiol.">
        <title>High frequency of phylogenetically diverse reductive dehalogenase-homologous genes in deep subseafloor sedimentary metagenomes.</title>
        <authorList>
            <person name="Kawai M."/>
            <person name="Futagami T."/>
            <person name="Toyoda A."/>
            <person name="Takaki Y."/>
            <person name="Nishi S."/>
            <person name="Hori S."/>
            <person name="Arai W."/>
            <person name="Tsubouchi T."/>
            <person name="Morono Y."/>
            <person name="Uchiyama I."/>
            <person name="Ito T."/>
            <person name="Fujiyama A."/>
            <person name="Inagaki F."/>
            <person name="Takami H."/>
        </authorList>
    </citation>
    <scope>NUCLEOTIDE SEQUENCE</scope>
    <source>
        <strain evidence="1">Expedition CK06-06</strain>
    </source>
</reference>
<accession>X1GK73</accession>
<gene>
    <name evidence="1" type="ORF">S03H2_27126</name>
</gene>
<protein>
    <submittedName>
        <fullName evidence="1">Uncharacterized protein</fullName>
    </submittedName>
</protein>
<evidence type="ECO:0000313" key="1">
    <source>
        <dbReference type="EMBL" id="GAH58331.1"/>
    </source>
</evidence>
<sequence>ALKITTQKVPKEYRNKRIYTGGISQIPTSGLGSTGTGGSEYIAGNGIEIAAN</sequence>
<feature type="non-terminal residue" evidence="1">
    <location>
        <position position="52"/>
    </location>
</feature>
<dbReference type="AlphaFoldDB" id="X1GK73"/>
<organism evidence="1">
    <name type="scientific">marine sediment metagenome</name>
    <dbReference type="NCBI Taxonomy" id="412755"/>
    <lineage>
        <taxon>unclassified sequences</taxon>
        <taxon>metagenomes</taxon>
        <taxon>ecological metagenomes</taxon>
    </lineage>
</organism>